<proteinExistence type="predicted"/>
<sequence length="253" mass="29622">MYSNVFSSEIRQQNRTEQNRTEQNRTEQNRTEQNRTEQNRTLTGLPSVAEQNYYKAYFNCKTKSCKVYFSRLIGLLLIIRNKILSLIILNFFMQFSKFLNAHPSGHKTRGHAFLSLSNTGFDFRTTPLLFNFKIKKIFFALLSFFILFTISCGNENKTKKEIYERNISYYAGDWINSDTKEKIFIINSDGSIIVNGENILPKSIKKNSETNYTFKVMPEWIKKSSYTFNINFINDAKGKVNVGNLYFEINKIN</sequence>
<keyword evidence="2" id="KW-0812">Transmembrane</keyword>
<reference evidence="3 4" key="1">
    <citation type="journal article" date="1992" name="Lakartidningen">
        <title>[Penicillin V and not amoxicillin is the first choice preparation in acute otitis].</title>
        <authorList>
            <person name="Kamme C."/>
            <person name="Lundgren K."/>
            <person name="Prellner K."/>
        </authorList>
    </citation>
    <scope>NUCLEOTIDE SEQUENCE [LARGE SCALE GENOMIC DNA]</scope>
    <source>
        <strain evidence="3 4">PC3997IV</strain>
    </source>
</reference>
<accession>A0A5C8ENH0</accession>
<evidence type="ECO:0000313" key="4">
    <source>
        <dbReference type="Proteomes" id="UP000325002"/>
    </source>
</evidence>
<keyword evidence="2" id="KW-1133">Transmembrane helix</keyword>
<evidence type="ECO:0000256" key="1">
    <source>
        <dbReference type="SAM" id="MobiDB-lite"/>
    </source>
</evidence>
<feature type="compositionally biased region" description="Basic and acidic residues" evidence="1">
    <location>
        <begin position="12"/>
        <end position="38"/>
    </location>
</feature>
<evidence type="ECO:0000256" key="2">
    <source>
        <dbReference type="SAM" id="Phobius"/>
    </source>
</evidence>
<feature type="compositionally biased region" description="Polar residues" evidence="1">
    <location>
        <begin position="1"/>
        <end position="11"/>
    </location>
</feature>
<name>A0A5C8ENH0_9SPIR</name>
<feature type="transmembrane region" description="Helical" evidence="2">
    <location>
        <begin position="137"/>
        <end position="154"/>
    </location>
</feature>
<evidence type="ECO:0000313" key="3">
    <source>
        <dbReference type="EMBL" id="TXJ38614.1"/>
    </source>
</evidence>
<dbReference type="Proteomes" id="UP000325002">
    <property type="component" value="Unassembled WGS sequence"/>
</dbReference>
<dbReference type="RefSeq" id="WP_147778364.1">
    <property type="nucleotide sequence ID" value="NZ_SAYD01000018.1"/>
</dbReference>
<feature type="transmembrane region" description="Helical" evidence="2">
    <location>
        <begin position="72"/>
        <end position="93"/>
    </location>
</feature>
<comment type="caution">
    <text evidence="3">The sequence shown here is derived from an EMBL/GenBank/DDBJ whole genome shotgun (WGS) entry which is preliminary data.</text>
</comment>
<feature type="region of interest" description="Disordered" evidence="1">
    <location>
        <begin position="1"/>
        <end position="42"/>
    </location>
</feature>
<dbReference type="AlphaFoldDB" id="A0A5C8ENH0"/>
<gene>
    <name evidence="3" type="ORF">EPJ81_05610</name>
</gene>
<organism evidence="3 4">
    <name type="scientific">Brachyspira aalborgi</name>
    <dbReference type="NCBI Taxonomy" id="29522"/>
    <lineage>
        <taxon>Bacteria</taxon>
        <taxon>Pseudomonadati</taxon>
        <taxon>Spirochaetota</taxon>
        <taxon>Spirochaetia</taxon>
        <taxon>Brachyspirales</taxon>
        <taxon>Brachyspiraceae</taxon>
        <taxon>Brachyspira</taxon>
    </lineage>
</organism>
<protein>
    <submittedName>
        <fullName evidence="3">Uncharacterized protein</fullName>
    </submittedName>
</protein>
<dbReference type="EMBL" id="SAYD01000018">
    <property type="protein sequence ID" value="TXJ38614.1"/>
    <property type="molecule type" value="Genomic_DNA"/>
</dbReference>
<keyword evidence="2" id="KW-0472">Membrane</keyword>